<accession>A0A4V3XF43</accession>
<feature type="compositionally biased region" description="Acidic residues" evidence="1">
    <location>
        <begin position="28"/>
        <end position="54"/>
    </location>
</feature>
<organism evidence="2 3">
    <name type="scientific">Antrodiella citrinella</name>
    <dbReference type="NCBI Taxonomy" id="2447956"/>
    <lineage>
        <taxon>Eukaryota</taxon>
        <taxon>Fungi</taxon>
        <taxon>Dikarya</taxon>
        <taxon>Basidiomycota</taxon>
        <taxon>Agaricomycotina</taxon>
        <taxon>Agaricomycetes</taxon>
        <taxon>Polyporales</taxon>
        <taxon>Steccherinaceae</taxon>
        <taxon>Antrodiella</taxon>
    </lineage>
</organism>
<gene>
    <name evidence="2" type="ORF">EUX98_g9359</name>
</gene>
<protein>
    <submittedName>
        <fullName evidence="2">Uncharacterized protein</fullName>
    </submittedName>
</protein>
<evidence type="ECO:0000313" key="2">
    <source>
        <dbReference type="EMBL" id="THH16093.1"/>
    </source>
</evidence>
<dbReference type="AlphaFoldDB" id="A0A4V3XF43"/>
<proteinExistence type="predicted"/>
<name>A0A4V3XF43_9APHY</name>
<comment type="caution">
    <text evidence="2">The sequence shown here is derived from an EMBL/GenBank/DDBJ whole genome shotgun (WGS) entry which is preliminary data.</text>
</comment>
<evidence type="ECO:0000256" key="1">
    <source>
        <dbReference type="SAM" id="MobiDB-lite"/>
    </source>
</evidence>
<reference evidence="2 3" key="1">
    <citation type="submission" date="2019-02" db="EMBL/GenBank/DDBJ databases">
        <title>Genome sequencing of the rare red list fungi Antrodiella citrinella (Flaviporus citrinellus).</title>
        <authorList>
            <person name="Buettner E."/>
            <person name="Kellner H."/>
        </authorList>
    </citation>
    <scope>NUCLEOTIDE SEQUENCE [LARGE SCALE GENOMIC DNA]</scope>
    <source>
        <strain evidence="2 3">DSM 108506</strain>
    </source>
</reference>
<sequence>MEHMAKVKISVTEDFVYTHGGNPALADVAEDREEEEERLEEQADDNDDREELAE</sequence>
<keyword evidence="3" id="KW-1185">Reference proteome</keyword>
<dbReference type="EMBL" id="SGPM01000761">
    <property type="protein sequence ID" value="THH16093.1"/>
    <property type="molecule type" value="Genomic_DNA"/>
</dbReference>
<feature type="region of interest" description="Disordered" evidence="1">
    <location>
        <begin position="20"/>
        <end position="54"/>
    </location>
</feature>
<evidence type="ECO:0000313" key="3">
    <source>
        <dbReference type="Proteomes" id="UP000308730"/>
    </source>
</evidence>
<dbReference type="Proteomes" id="UP000308730">
    <property type="component" value="Unassembled WGS sequence"/>
</dbReference>